<evidence type="ECO:0000313" key="1">
    <source>
        <dbReference type="EMBL" id="OCK76144.1"/>
    </source>
</evidence>
<proteinExistence type="predicted"/>
<dbReference type="EMBL" id="KV745239">
    <property type="protein sequence ID" value="OCK76144.1"/>
    <property type="molecule type" value="Genomic_DNA"/>
</dbReference>
<dbReference type="GO" id="GO:0005829">
    <property type="term" value="C:cytosol"/>
    <property type="evidence" value="ECO:0007669"/>
    <property type="project" value="TreeGrafter"/>
</dbReference>
<dbReference type="Proteomes" id="UP000250266">
    <property type="component" value="Unassembled WGS sequence"/>
</dbReference>
<dbReference type="Gene3D" id="1.25.40.10">
    <property type="entry name" value="Tetratricopeptide repeat domain"/>
    <property type="match status" value="1"/>
</dbReference>
<dbReference type="GO" id="GO:0006457">
    <property type="term" value="P:protein folding"/>
    <property type="evidence" value="ECO:0007669"/>
    <property type="project" value="TreeGrafter"/>
</dbReference>
<evidence type="ECO:0000313" key="2">
    <source>
        <dbReference type="Proteomes" id="UP000250266"/>
    </source>
</evidence>
<dbReference type="GO" id="GO:0005634">
    <property type="term" value="C:nucleus"/>
    <property type="evidence" value="ECO:0007669"/>
    <property type="project" value="TreeGrafter"/>
</dbReference>
<dbReference type="GO" id="GO:0051879">
    <property type="term" value="F:Hsp90 protein binding"/>
    <property type="evidence" value="ECO:0007669"/>
    <property type="project" value="TreeGrafter"/>
</dbReference>
<gene>
    <name evidence="1" type="ORF">K432DRAFT_336230</name>
</gene>
<keyword evidence="2" id="KW-1185">Reference proteome</keyword>
<sequence>MEADTFTLLPLRLDPSSKAISSTGTPSTALNDELAILNTLHRSLLTVDAPNGVPPPPVPVNPKRSAQISKLREAGNTSFRKNQHNDAIRMYSLGIEMALGRPAWEPSGLVREEVSGLYANRAQAHMALQHWAEGAVDAESSVEMKKVGNSKAWWRRGKCLLEMSRVEEARDWVAQSLEFEANEQDLLLLKKEIEVAIAKKGA</sequence>
<dbReference type="PANTHER" id="PTHR46035">
    <property type="entry name" value="TETRATRICOPEPTIDE REPEAT PROTEIN 4"/>
    <property type="match status" value="1"/>
</dbReference>
<dbReference type="GO" id="GO:0030544">
    <property type="term" value="F:Hsp70 protein binding"/>
    <property type="evidence" value="ECO:0007669"/>
    <property type="project" value="TreeGrafter"/>
</dbReference>
<dbReference type="OrthoDB" id="433738at2759"/>
<name>A0A8E2JBP8_9PEZI</name>
<dbReference type="AlphaFoldDB" id="A0A8E2JBP8"/>
<dbReference type="InterPro" id="IPR011990">
    <property type="entry name" value="TPR-like_helical_dom_sf"/>
</dbReference>
<reference evidence="1 2" key="1">
    <citation type="journal article" date="2016" name="Nat. Commun.">
        <title>Ectomycorrhizal ecology is imprinted in the genome of the dominant symbiotic fungus Cenococcum geophilum.</title>
        <authorList>
            <consortium name="DOE Joint Genome Institute"/>
            <person name="Peter M."/>
            <person name="Kohler A."/>
            <person name="Ohm R.A."/>
            <person name="Kuo A."/>
            <person name="Krutzmann J."/>
            <person name="Morin E."/>
            <person name="Arend M."/>
            <person name="Barry K.W."/>
            <person name="Binder M."/>
            <person name="Choi C."/>
            <person name="Clum A."/>
            <person name="Copeland A."/>
            <person name="Grisel N."/>
            <person name="Haridas S."/>
            <person name="Kipfer T."/>
            <person name="LaButti K."/>
            <person name="Lindquist E."/>
            <person name="Lipzen A."/>
            <person name="Maire R."/>
            <person name="Meier B."/>
            <person name="Mihaltcheva S."/>
            <person name="Molinier V."/>
            <person name="Murat C."/>
            <person name="Poggeler S."/>
            <person name="Quandt C.A."/>
            <person name="Sperisen C."/>
            <person name="Tritt A."/>
            <person name="Tisserant E."/>
            <person name="Crous P.W."/>
            <person name="Henrissat B."/>
            <person name="Nehls U."/>
            <person name="Egli S."/>
            <person name="Spatafora J.W."/>
            <person name="Grigoriev I.V."/>
            <person name="Martin F.M."/>
        </authorList>
    </citation>
    <scope>NUCLEOTIDE SEQUENCE [LARGE SCALE GENOMIC DNA]</scope>
    <source>
        <strain evidence="1 2">CBS 459.81</strain>
    </source>
</reference>
<protein>
    <submittedName>
        <fullName evidence="1">Tetratricopeptide repeat domain-containing protein</fullName>
    </submittedName>
</protein>
<organism evidence="1 2">
    <name type="scientific">Lepidopterella palustris CBS 459.81</name>
    <dbReference type="NCBI Taxonomy" id="1314670"/>
    <lineage>
        <taxon>Eukaryota</taxon>
        <taxon>Fungi</taxon>
        <taxon>Dikarya</taxon>
        <taxon>Ascomycota</taxon>
        <taxon>Pezizomycotina</taxon>
        <taxon>Dothideomycetes</taxon>
        <taxon>Pleosporomycetidae</taxon>
        <taxon>Mytilinidiales</taxon>
        <taxon>Argynnaceae</taxon>
        <taxon>Lepidopterella</taxon>
    </lineage>
</organism>
<accession>A0A8E2JBP8</accession>
<dbReference type="SUPFAM" id="SSF48452">
    <property type="entry name" value="TPR-like"/>
    <property type="match status" value="1"/>
</dbReference>
<dbReference type="PANTHER" id="PTHR46035:SF3">
    <property type="entry name" value="TRANSLOCATION PROTEIN SEC72"/>
    <property type="match status" value="1"/>
</dbReference>